<dbReference type="InterPro" id="IPR016155">
    <property type="entry name" value="Mopterin_synth/thiamin_S_b"/>
</dbReference>
<evidence type="ECO:0000313" key="2">
    <source>
        <dbReference type="Proteomes" id="UP000267464"/>
    </source>
</evidence>
<evidence type="ECO:0000313" key="1">
    <source>
        <dbReference type="EMBL" id="RQP23943.1"/>
    </source>
</evidence>
<dbReference type="SUPFAM" id="SSF54285">
    <property type="entry name" value="MoaD/ThiS"/>
    <property type="match status" value="1"/>
</dbReference>
<dbReference type="InterPro" id="IPR012675">
    <property type="entry name" value="Beta-grasp_dom_sf"/>
</dbReference>
<organism evidence="1 2">
    <name type="scientific">Piscinibacter terrae</name>
    <dbReference type="NCBI Taxonomy" id="2496871"/>
    <lineage>
        <taxon>Bacteria</taxon>
        <taxon>Pseudomonadati</taxon>
        <taxon>Pseudomonadota</taxon>
        <taxon>Betaproteobacteria</taxon>
        <taxon>Burkholderiales</taxon>
        <taxon>Sphaerotilaceae</taxon>
        <taxon>Piscinibacter</taxon>
    </lineage>
</organism>
<gene>
    <name evidence="1" type="primary">thiS</name>
    <name evidence="1" type="ORF">DZC73_16330</name>
</gene>
<dbReference type="NCBIfam" id="TIGR01683">
    <property type="entry name" value="thiS"/>
    <property type="match status" value="1"/>
</dbReference>
<reference evidence="1 2" key="2">
    <citation type="submission" date="2018-12" db="EMBL/GenBank/DDBJ databases">
        <title>Rhizobacter gummiphilus sp. nov., a rubber-degrading bacterium isolated from the soil of a botanical garden in Japan.</title>
        <authorList>
            <person name="Shunsuke S.S."/>
        </authorList>
    </citation>
    <scope>NUCLEOTIDE SEQUENCE [LARGE SCALE GENOMIC DNA]</scope>
    <source>
        <strain evidence="1 2">S-16</strain>
    </source>
</reference>
<dbReference type="AlphaFoldDB" id="A0A3N7HQH5"/>
<dbReference type="InterPro" id="IPR010035">
    <property type="entry name" value="Thi_S"/>
</dbReference>
<name>A0A3N7HQH5_9BURK</name>
<reference evidence="1 2" key="1">
    <citation type="submission" date="2018-08" db="EMBL/GenBank/DDBJ databases">
        <authorList>
            <person name="Khan S.A."/>
            <person name="Jeon C.O."/>
            <person name="Chun B.H."/>
            <person name="Jeong S.E."/>
        </authorList>
    </citation>
    <scope>NUCLEOTIDE SEQUENCE [LARGE SCALE GENOMIC DNA]</scope>
    <source>
        <strain evidence="1 2">S-16</strain>
    </source>
</reference>
<keyword evidence="2" id="KW-1185">Reference proteome</keyword>
<dbReference type="EMBL" id="QUSW01000004">
    <property type="protein sequence ID" value="RQP23943.1"/>
    <property type="molecule type" value="Genomic_DNA"/>
</dbReference>
<accession>A0A3N7HQH5</accession>
<dbReference type="Proteomes" id="UP000267464">
    <property type="component" value="Unassembled WGS sequence"/>
</dbReference>
<dbReference type="PANTHER" id="PTHR34472:SF1">
    <property type="entry name" value="SULFUR CARRIER PROTEIN THIS"/>
    <property type="match status" value="1"/>
</dbReference>
<dbReference type="Gene3D" id="3.10.20.30">
    <property type="match status" value="1"/>
</dbReference>
<sequence length="66" mass="6900">MDILLDGQPRRVDAGISLQSLMDELGLAPTDAATAINGEFVARGSRADRLLQGGDSVMLFRAIVGG</sequence>
<dbReference type="Pfam" id="PF02597">
    <property type="entry name" value="ThiS"/>
    <property type="match status" value="1"/>
</dbReference>
<dbReference type="OrthoDB" id="8688000at2"/>
<dbReference type="PANTHER" id="PTHR34472">
    <property type="entry name" value="SULFUR CARRIER PROTEIN THIS"/>
    <property type="match status" value="1"/>
</dbReference>
<proteinExistence type="predicted"/>
<dbReference type="CDD" id="cd00565">
    <property type="entry name" value="Ubl_ThiS"/>
    <property type="match status" value="1"/>
</dbReference>
<comment type="caution">
    <text evidence="1">The sequence shown here is derived from an EMBL/GenBank/DDBJ whole genome shotgun (WGS) entry which is preliminary data.</text>
</comment>
<dbReference type="RefSeq" id="WP_124541416.1">
    <property type="nucleotide sequence ID" value="NZ_QUSW01000004.1"/>
</dbReference>
<dbReference type="InterPro" id="IPR003749">
    <property type="entry name" value="ThiS/MoaD-like"/>
</dbReference>
<protein>
    <submittedName>
        <fullName evidence="1">Sulfur carrier protein ThiS</fullName>
    </submittedName>
</protein>